<name>A0ABN1SKP0_9ACTN</name>
<feature type="region of interest" description="Disordered" evidence="1">
    <location>
        <begin position="789"/>
        <end position="810"/>
    </location>
</feature>
<dbReference type="SUPFAM" id="SSF50494">
    <property type="entry name" value="Trypsin-like serine proteases"/>
    <property type="match status" value="1"/>
</dbReference>
<accession>A0ABN1SKP0</accession>
<dbReference type="Gene3D" id="2.40.10.120">
    <property type="match status" value="1"/>
</dbReference>
<organism evidence="3 4">
    <name type="scientific">Streptomyces rhizosphaericus</name>
    <dbReference type="NCBI Taxonomy" id="114699"/>
    <lineage>
        <taxon>Bacteria</taxon>
        <taxon>Bacillati</taxon>
        <taxon>Actinomycetota</taxon>
        <taxon>Actinomycetes</taxon>
        <taxon>Kitasatosporales</taxon>
        <taxon>Streptomycetaceae</taxon>
        <taxon>Streptomyces</taxon>
        <taxon>Streptomyces violaceusniger group</taxon>
    </lineage>
</organism>
<feature type="compositionally biased region" description="Polar residues" evidence="1">
    <location>
        <begin position="800"/>
        <end position="810"/>
    </location>
</feature>
<evidence type="ECO:0000259" key="2">
    <source>
        <dbReference type="PROSITE" id="PS50837"/>
    </source>
</evidence>
<dbReference type="SUPFAM" id="SSF52540">
    <property type="entry name" value="P-loop containing nucleoside triphosphate hydrolases"/>
    <property type="match status" value="1"/>
</dbReference>
<protein>
    <recommendedName>
        <fullName evidence="2">NACHT domain-containing protein</fullName>
    </recommendedName>
</protein>
<dbReference type="InterPro" id="IPR009003">
    <property type="entry name" value="Peptidase_S1_PA"/>
</dbReference>
<dbReference type="InterPro" id="IPR007111">
    <property type="entry name" value="NACHT_NTPase"/>
</dbReference>
<feature type="domain" description="NACHT" evidence="2">
    <location>
        <begin position="299"/>
        <end position="637"/>
    </location>
</feature>
<dbReference type="Pfam" id="PF05729">
    <property type="entry name" value="NACHT"/>
    <property type="match status" value="1"/>
</dbReference>
<reference evidence="3 4" key="1">
    <citation type="journal article" date="2019" name="Int. J. Syst. Evol. Microbiol.">
        <title>The Global Catalogue of Microorganisms (GCM) 10K type strain sequencing project: providing services to taxonomists for standard genome sequencing and annotation.</title>
        <authorList>
            <consortium name="The Broad Institute Genomics Platform"/>
            <consortium name="The Broad Institute Genome Sequencing Center for Infectious Disease"/>
            <person name="Wu L."/>
            <person name="Ma J."/>
        </authorList>
    </citation>
    <scope>NUCLEOTIDE SEQUENCE [LARGE SCALE GENOMIC DNA]</scope>
    <source>
        <strain evidence="3 4">JCM 11445</strain>
    </source>
</reference>
<evidence type="ECO:0000313" key="3">
    <source>
        <dbReference type="EMBL" id="GAA0993954.1"/>
    </source>
</evidence>
<proteinExistence type="predicted"/>
<dbReference type="PANTHER" id="PTHR46844:SF1">
    <property type="entry name" value="SLR5058 PROTEIN"/>
    <property type="match status" value="1"/>
</dbReference>
<gene>
    <name evidence="3" type="ORF">GCM10009576_074590</name>
</gene>
<dbReference type="PANTHER" id="PTHR46844">
    <property type="entry name" value="SLR5058 PROTEIN"/>
    <property type="match status" value="1"/>
</dbReference>
<dbReference type="Proteomes" id="UP001500033">
    <property type="component" value="Unassembled WGS sequence"/>
</dbReference>
<sequence length="810" mass="87911">MNPDLSRVAAVIGARQGSGYLVGSRLVLTAAHVVEEQGTAEAVVIGGFGEVLCDVVWRRKDKACDAALLVARADLVPDAVSSRFAPLRWGELVRLDIQENCTAIGFPQVQRDESGELDSDQLDGRVKPGSGILRGRYALDISGIPPQSTADGSPWSGLSGAGLFCGGALIGVVATAPTRWQNGRLEAVPVRVITDDRGFQDALRTHGGTTVAVEALDDLSDQEREDRDFEVQYRHFVARGFDQVETLGAGSALGTIVWPLDTAFIALELAETAPRPAPGRSAIDVAAGKRIQDALHGRTRILLQGTAGSGKTTLMHWLAVRAAQGDLPSELDQLQARVPIVVPLRKVLHKSQKLPQVETLLHDVEYPSASLQPVGWLTRLLRKGRVLLLIDGIDEVPHDKRQAVRDWLKALLAEHEHTAVVVTSRPSAVPDSWLTASKFTGFSVLPMSPQDVGTFVDRWFAALLEAEGWSGYRKYAERGRRLLRAELDSIRPAAQMAANPRLCSLICALWLQNQGSLPKDPMSLHVAALRLLLEERDIQRGIGSTEGVRLDLGSKASLLVSLALWMTLNGATEMTESRTVRILEKDLRWIRPDPAGNAKSVLRHLLIRSGVLRETKGTVDFEHSTFRDFFAALGLVHGDHFGFLVNHAHDPHYEDIVRMAVGHCGSAEADQLLLELVQRGDREPEHRERIHLLATSSLEYAARADAEVRQEVLRRAKALVPPRDDAAAGLLAGAGAAVLDLLPGPDGITVEEARAVVLAAGTIGGTTASAFLKRFQQHDDPAVRKRVHWGLDRASRAPSPDTNGTAPRAL</sequence>
<dbReference type="InterPro" id="IPR027417">
    <property type="entry name" value="P-loop_NTPase"/>
</dbReference>
<evidence type="ECO:0000256" key="1">
    <source>
        <dbReference type="SAM" id="MobiDB-lite"/>
    </source>
</evidence>
<dbReference type="Gene3D" id="3.40.50.300">
    <property type="entry name" value="P-loop containing nucleotide triphosphate hydrolases"/>
    <property type="match status" value="1"/>
</dbReference>
<evidence type="ECO:0000313" key="4">
    <source>
        <dbReference type="Proteomes" id="UP001500033"/>
    </source>
</evidence>
<comment type="caution">
    <text evidence="3">The sequence shown here is derived from an EMBL/GenBank/DDBJ whole genome shotgun (WGS) entry which is preliminary data.</text>
</comment>
<dbReference type="PROSITE" id="PS50837">
    <property type="entry name" value="NACHT"/>
    <property type="match status" value="1"/>
</dbReference>
<keyword evidence="4" id="KW-1185">Reference proteome</keyword>
<dbReference type="EMBL" id="BAAAIE010000064">
    <property type="protein sequence ID" value="GAA0993954.1"/>
    <property type="molecule type" value="Genomic_DNA"/>
</dbReference>
<dbReference type="Pfam" id="PF13365">
    <property type="entry name" value="Trypsin_2"/>
    <property type="match status" value="1"/>
</dbReference>